<sequence>MEKKQMFPIAWAIIDLETKVTWKWFIKVLKQDLDLGNGDKFQLKGLIHVIEEELPEAEHRRYGRHIYQAWAKKWRGTKRRKKFWTIAKSTFEAELKDNLKELSKLGAGIYEDLVSYHIQDWVRVYHNPHAKCDVVENNMCETFNSWIFTARHKYIITMMEEIRVKIMNSIRTMRDFTVT</sequence>
<proteinExistence type="predicted"/>
<dbReference type="PANTHER" id="PTHR31973:SF197">
    <property type="entry name" value="SWIM-TYPE DOMAIN-CONTAINING PROTEIN"/>
    <property type="match status" value="1"/>
</dbReference>
<evidence type="ECO:0000313" key="1">
    <source>
        <dbReference type="EMBL" id="KAF2323854.1"/>
    </source>
</evidence>
<name>A0A6A6NFC4_HEVBR</name>
<evidence type="ECO:0008006" key="3">
    <source>
        <dbReference type="Google" id="ProtNLM"/>
    </source>
</evidence>
<dbReference type="AlphaFoldDB" id="A0A6A6NFC4"/>
<dbReference type="Proteomes" id="UP000467840">
    <property type="component" value="Chromosome 5"/>
</dbReference>
<protein>
    <recommendedName>
        <fullName evidence="3">MULE transposase domain-containing protein</fullName>
    </recommendedName>
</protein>
<accession>A0A6A6NFC4</accession>
<dbReference type="EMBL" id="JAAGAX010000001">
    <property type="protein sequence ID" value="KAF2323854.1"/>
    <property type="molecule type" value="Genomic_DNA"/>
</dbReference>
<reference evidence="1 2" key="1">
    <citation type="journal article" date="2020" name="Mol. Plant">
        <title>The Chromosome-Based Rubber Tree Genome Provides New Insights into Spurge Genome Evolution and Rubber Biosynthesis.</title>
        <authorList>
            <person name="Liu J."/>
            <person name="Shi C."/>
            <person name="Shi C.C."/>
            <person name="Li W."/>
            <person name="Zhang Q.J."/>
            <person name="Zhang Y."/>
            <person name="Li K."/>
            <person name="Lu H.F."/>
            <person name="Shi C."/>
            <person name="Zhu S.T."/>
            <person name="Xiao Z.Y."/>
            <person name="Nan H."/>
            <person name="Yue Y."/>
            <person name="Zhu X.G."/>
            <person name="Wu Y."/>
            <person name="Hong X.N."/>
            <person name="Fan G.Y."/>
            <person name="Tong Y."/>
            <person name="Zhang D."/>
            <person name="Mao C.L."/>
            <person name="Liu Y.L."/>
            <person name="Hao S.J."/>
            <person name="Liu W.Q."/>
            <person name="Lv M.Q."/>
            <person name="Zhang H.B."/>
            <person name="Liu Y."/>
            <person name="Hu-Tang G.R."/>
            <person name="Wang J.P."/>
            <person name="Wang J.H."/>
            <person name="Sun Y.H."/>
            <person name="Ni S.B."/>
            <person name="Chen W.B."/>
            <person name="Zhang X.C."/>
            <person name="Jiao Y.N."/>
            <person name="Eichler E.E."/>
            <person name="Li G.H."/>
            <person name="Liu X."/>
            <person name="Gao L.Z."/>
        </authorList>
    </citation>
    <scope>NUCLEOTIDE SEQUENCE [LARGE SCALE GENOMIC DNA]</scope>
    <source>
        <strain evidence="2">cv. GT1</strain>
        <tissue evidence="1">Leaf</tissue>
    </source>
</reference>
<evidence type="ECO:0000313" key="2">
    <source>
        <dbReference type="Proteomes" id="UP000467840"/>
    </source>
</evidence>
<keyword evidence="2" id="KW-1185">Reference proteome</keyword>
<comment type="caution">
    <text evidence="1">The sequence shown here is derived from an EMBL/GenBank/DDBJ whole genome shotgun (WGS) entry which is preliminary data.</text>
</comment>
<organism evidence="1 2">
    <name type="scientific">Hevea brasiliensis</name>
    <name type="common">Para rubber tree</name>
    <name type="synonym">Siphonia brasiliensis</name>
    <dbReference type="NCBI Taxonomy" id="3981"/>
    <lineage>
        <taxon>Eukaryota</taxon>
        <taxon>Viridiplantae</taxon>
        <taxon>Streptophyta</taxon>
        <taxon>Embryophyta</taxon>
        <taxon>Tracheophyta</taxon>
        <taxon>Spermatophyta</taxon>
        <taxon>Magnoliopsida</taxon>
        <taxon>eudicotyledons</taxon>
        <taxon>Gunneridae</taxon>
        <taxon>Pentapetalae</taxon>
        <taxon>rosids</taxon>
        <taxon>fabids</taxon>
        <taxon>Malpighiales</taxon>
        <taxon>Euphorbiaceae</taxon>
        <taxon>Crotonoideae</taxon>
        <taxon>Micrandreae</taxon>
        <taxon>Hevea</taxon>
    </lineage>
</organism>
<dbReference type="PANTHER" id="PTHR31973">
    <property type="entry name" value="POLYPROTEIN, PUTATIVE-RELATED"/>
    <property type="match status" value="1"/>
</dbReference>
<gene>
    <name evidence="1" type="ORF">GH714_001573</name>
</gene>